<dbReference type="AlphaFoldDB" id="A0A1W2TH35"/>
<gene>
    <name evidence="1" type="ORF">SAMD00023353_2601310</name>
</gene>
<name>A0A1W2TH35_ROSNE</name>
<organism evidence="1">
    <name type="scientific">Rosellinia necatrix</name>
    <name type="common">White root-rot fungus</name>
    <dbReference type="NCBI Taxonomy" id="77044"/>
    <lineage>
        <taxon>Eukaryota</taxon>
        <taxon>Fungi</taxon>
        <taxon>Dikarya</taxon>
        <taxon>Ascomycota</taxon>
        <taxon>Pezizomycotina</taxon>
        <taxon>Sordariomycetes</taxon>
        <taxon>Xylariomycetidae</taxon>
        <taxon>Xylariales</taxon>
        <taxon>Xylariaceae</taxon>
        <taxon>Rosellinia</taxon>
    </lineage>
</organism>
<proteinExistence type="predicted"/>
<evidence type="ECO:0000313" key="1">
    <source>
        <dbReference type="EMBL" id="GAP87427.2"/>
    </source>
</evidence>
<sequence length="421" mass="47539">MLQPYSSSISGNQNKVNLVHVVEISMQVSDHYTIHPDASFLLVTNSKTRDKRAQSIRWFVNNSLGMEVDTWNISLYAGLYRRDEDSGAMKNVLSRYHGKTIIFLGNRFDFFSQGRKNIFDICDPEIIATAVTNDTNLLFLDTPDFEPHRKLINENLFWTSEPIPGTRANIGQSHQFQGVPDFVTSITQQKQYRHPSHERYVITLPKKWHQIAPRPEALVKKVVKQLRRKLPTERFLVTSHLSSPQDIFVTTGIPHYNSIAALERQAESKNIIDTSESDGLLLIEGYMIVEAIALRHRVGLLWDTAAGSVSNVNIVTFRSQFATKALPISLIKTTHREVELLLREAPWPDKLLPSDSSKYCSEELKPLFASHLPTLHTILFHPQALDPAVVVSDNVKLILIYALAATRPQAASCCTSADAYP</sequence>
<evidence type="ECO:0000313" key="2">
    <source>
        <dbReference type="Proteomes" id="UP000054516"/>
    </source>
</evidence>
<reference evidence="1" key="1">
    <citation type="submission" date="2016-03" db="EMBL/GenBank/DDBJ databases">
        <title>Draft genome sequence of Rosellinia necatrix.</title>
        <authorList>
            <person name="Kanematsu S."/>
        </authorList>
    </citation>
    <scope>NUCLEOTIDE SEQUENCE [LARGE SCALE GENOMIC DNA]</scope>
    <source>
        <strain evidence="1">W97</strain>
    </source>
</reference>
<keyword evidence="2" id="KW-1185">Reference proteome</keyword>
<dbReference type="EMBL" id="DF977471">
    <property type="protein sequence ID" value="GAP87427.2"/>
    <property type="molecule type" value="Genomic_DNA"/>
</dbReference>
<dbReference type="Proteomes" id="UP000054516">
    <property type="component" value="Unassembled WGS sequence"/>
</dbReference>
<protein>
    <submittedName>
        <fullName evidence="1">Uncharacterized protein</fullName>
    </submittedName>
</protein>
<dbReference type="STRING" id="77044.A0A1W2TH35"/>
<dbReference type="OrthoDB" id="4766787at2759"/>
<accession>A0A1W2TH35</accession>